<reference evidence="2" key="1">
    <citation type="submission" date="2021-01" db="EMBL/GenBank/DDBJ databases">
        <authorList>
            <person name="Corre E."/>
            <person name="Pelletier E."/>
            <person name="Niang G."/>
            <person name="Scheremetjew M."/>
            <person name="Finn R."/>
            <person name="Kale V."/>
            <person name="Holt S."/>
            <person name="Cochrane G."/>
            <person name="Meng A."/>
            <person name="Brown T."/>
            <person name="Cohen L."/>
        </authorList>
    </citation>
    <scope>NUCLEOTIDE SEQUENCE</scope>
    <source>
        <strain evidence="2">GSO104</strain>
    </source>
</reference>
<dbReference type="EMBL" id="HBNS01004513">
    <property type="protein sequence ID" value="CAE4585358.1"/>
    <property type="molecule type" value="Transcribed_RNA"/>
</dbReference>
<accession>A0A7S4VI74</accession>
<organism evidence="2">
    <name type="scientific">Ditylum brightwellii</name>
    <dbReference type="NCBI Taxonomy" id="49249"/>
    <lineage>
        <taxon>Eukaryota</taxon>
        <taxon>Sar</taxon>
        <taxon>Stramenopiles</taxon>
        <taxon>Ochrophyta</taxon>
        <taxon>Bacillariophyta</taxon>
        <taxon>Mediophyceae</taxon>
        <taxon>Lithodesmiophycidae</taxon>
        <taxon>Lithodesmiales</taxon>
        <taxon>Lithodesmiaceae</taxon>
        <taxon>Ditylum</taxon>
    </lineage>
</organism>
<feature type="compositionally biased region" description="Basic and acidic residues" evidence="1">
    <location>
        <begin position="31"/>
        <end position="66"/>
    </location>
</feature>
<feature type="compositionally biased region" description="Polar residues" evidence="1">
    <location>
        <begin position="144"/>
        <end position="154"/>
    </location>
</feature>
<dbReference type="AlphaFoldDB" id="A0A7S4VI74"/>
<feature type="compositionally biased region" description="Acidic residues" evidence="1">
    <location>
        <begin position="204"/>
        <end position="214"/>
    </location>
</feature>
<evidence type="ECO:0000313" key="2">
    <source>
        <dbReference type="EMBL" id="CAE4585358.1"/>
    </source>
</evidence>
<feature type="compositionally biased region" description="Basic and acidic residues" evidence="1">
    <location>
        <begin position="185"/>
        <end position="203"/>
    </location>
</feature>
<feature type="region of interest" description="Disordered" evidence="1">
    <location>
        <begin position="285"/>
        <end position="319"/>
    </location>
</feature>
<sequence>MARTRSKTPKKAKNKSEDKELTATAADDDLTDQKDSIVSEDEKADGEGKEISSSEKISKDDEEGHGVVESMPSSSKKKKKKQDTAVVTNETTNDEVTEVSSSAMTSKEDDDVDGEVENEVSSPKEDTKKKEKQLKKKKEKQLRSRNSGMISISINGAADGVDKPKKIIFADDFDDETENAIVEYGSDKEEKDVQLNVSELHDANDEDDEGDDAVEEVKSSAARAEAMRQRKVERITKKDDAAGKKKKRKRQEKKVDEDLTANEETEENVELTDDFFDKIDSEIQSERDRLKEEKRKQRKIDTSGPKIGRHTTFTSGGGSEGDALMAYQAGHGIEVVPLGDDDQYVNQLDLSTKLGTKPSKAAIVYARGSLLNREEEDVDAVQQGPQRKNKPKRKDEQLKRSKRMKYHKFEKIGAPALSFCRSKN</sequence>
<feature type="compositionally biased region" description="Acidic residues" evidence="1">
    <location>
        <begin position="108"/>
        <end position="118"/>
    </location>
</feature>
<gene>
    <name evidence="2" type="ORF">DBRI00130_LOCUS3655</name>
</gene>
<protein>
    <submittedName>
        <fullName evidence="2">Uncharacterized protein</fullName>
    </submittedName>
</protein>
<feature type="compositionally biased region" description="Basic residues" evidence="1">
    <location>
        <begin position="130"/>
        <end position="140"/>
    </location>
</feature>
<feature type="compositionally biased region" description="Basic and acidic residues" evidence="1">
    <location>
        <begin position="225"/>
        <end position="243"/>
    </location>
</feature>
<proteinExistence type="predicted"/>
<name>A0A7S4VI74_9STRA</name>
<feature type="region of interest" description="Disordered" evidence="1">
    <location>
        <begin position="183"/>
        <end position="273"/>
    </location>
</feature>
<feature type="region of interest" description="Disordered" evidence="1">
    <location>
        <begin position="1"/>
        <end position="161"/>
    </location>
</feature>
<evidence type="ECO:0000256" key="1">
    <source>
        <dbReference type="SAM" id="MobiDB-lite"/>
    </source>
</evidence>
<feature type="compositionally biased region" description="Basic and acidic residues" evidence="1">
    <location>
        <begin position="285"/>
        <end position="301"/>
    </location>
</feature>
<feature type="compositionally biased region" description="Acidic residues" evidence="1">
    <location>
        <begin position="258"/>
        <end position="273"/>
    </location>
</feature>
<feature type="region of interest" description="Disordered" evidence="1">
    <location>
        <begin position="374"/>
        <end position="405"/>
    </location>
</feature>
<feature type="compositionally biased region" description="Basic residues" evidence="1">
    <location>
        <begin position="1"/>
        <end position="13"/>
    </location>
</feature>